<comment type="similarity">
    <text evidence="2">Belongs to the importin beta family.</text>
</comment>
<evidence type="ECO:0000256" key="2">
    <source>
        <dbReference type="ARBA" id="ARBA00007991"/>
    </source>
</evidence>
<dbReference type="Pfam" id="PF25758">
    <property type="entry name" value="TPR_IPO11"/>
    <property type="match status" value="1"/>
</dbReference>
<dbReference type="Pfam" id="PF03810">
    <property type="entry name" value="IBN_N"/>
    <property type="match status" value="1"/>
</dbReference>
<sequence>MHSREGILRALDAISSQQSTVIKEAEDQLKVWETLSQFYPMMQDIYLDKTLPQVIRLLAVIYLKNGIDKYWRKTSRNALSDDDKGLIRTRALENFGEESKQISLQNSVLISRIARWDFPKGWPELITNLLSIIENVAHKPLSQRATDSVNHSIEQQALYTLHLIVKIQCSRTLAADRLVLRKISPQIFDSILKIYYNRFEEFFSVLQSGNTTLAVNILSEFRFTIKTLRRLFVYGLGDSLESNQVIQFYQKCFEALDQLYKLESTIEDKDTEEDALLRKVILIFGKMYLDFQSHANSDFMRMPGSASVLQWYWERIRQYSIKHQENPSDALDFEKLLIQGLLLFNRVIHDADQFSINSSTNNQNSQRLSSIYSQIFTPDFVKLLGETIIRSFLILNPEDLNQWEEDPEGWIINEGVDHYEVELRPCSERTFMLLFSKNKSVLIPTLVSALKNIYANDGENTVLFKDSIYNALGLCAIDLYDDINFSQWLSDRLLKDIETPGPMTAVLKRRIALLIGQWVQVQYPTAERRLGYQTLIQLSSKNEPLVVRLAAIGALKNCVDDWDFDLEAFKDHISDAMNSIVEILGTVETTECKMQAMGCMAVIIERSDKYIKPYAETLLKLLPSMWDSAQGEPLYHTSIINMVSKLALSVGSDSTKYNEVICALVSHAIDPTSPHQVYLLEDALELWHTLLQNATTLTSYMLNLYPSLPVLLENGTEHLKVLLKIAESYTMLDGSVIISEPGSMVLKVICDQLNIGLSPQAIVMTVRFIDLTMRVVPISSVGLSLESSGLLWILITHMIENKEPAITLASYASVFSRMCVQDPQAVATFIGHISSGSSGNATTATQFIEQWIQCIELSNTKQRTLGTMAMAALIGGGCPEALSHANSICTLLADLILEYKSSENENVLNYWEDSDYEGAADIGHEEICSAENKRYRKLLKEDIVHTTDILAYARAHVLKSSQQGHIQFLDQIVQAAQPGPLEELKNALS</sequence>
<evidence type="ECO:0000313" key="7">
    <source>
        <dbReference type="Proteomes" id="UP001150538"/>
    </source>
</evidence>
<dbReference type="PROSITE" id="PS50166">
    <property type="entry name" value="IMPORTIN_B_NT"/>
    <property type="match status" value="1"/>
</dbReference>
<dbReference type="SUPFAM" id="SSF48371">
    <property type="entry name" value="ARM repeat"/>
    <property type="match status" value="1"/>
</dbReference>
<dbReference type="GO" id="GO:0006606">
    <property type="term" value="P:protein import into nucleus"/>
    <property type="evidence" value="ECO:0007669"/>
    <property type="project" value="TreeGrafter"/>
</dbReference>
<keyword evidence="3" id="KW-0813">Transport</keyword>
<name>A0A9W7ZXE4_9FUNG</name>
<feature type="domain" description="Importin N-terminal" evidence="5">
    <location>
        <begin position="25"/>
        <end position="97"/>
    </location>
</feature>
<dbReference type="InterPro" id="IPR016024">
    <property type="entry name" value="ARM-type_fold"/>
</dbReference>
<dbReference type="PANTHER" id="PTHR10997:SF7">
    <property type="entry name" value="IMPORTIN-11"/>
    <property type="match status" value="1"/>
</dbReference>
<comment type="subcellular location">
    <subcellularLocation>
        <location evidence="1">Nucleus</location>
    </subcellularLocation>
</comment>
<evidence type="ECO:0000259" key="5">
    <source>
        <dbReference type="PROSITE" id="PS50166"/>
    </source>
</evidence>
<dbReference type="GO" id="GO:0031267">
    <property type="term" value="F:small GTPase binding"/>
    <property type="evidence" value="ECO:0007669"/>
    <property type="project" value="InterPro"/>
</dbReference>
<dbReference type="PANTHER" id="PTHR10997">
    <property type="entry name" value="IMPORTIN-7, 8, 11"/>
    <property type="match status" value="1"/>
</dbReference>
<keyword evidence="4" id="KW-0539">Nucleus</keyword>
<accession>A0A9W7ZXE4</accession>
<dbReference type="Gene3D" id="1.25.10.10">
    <property type="entry name" value="Leucine-rich Repeat Variant"/>
    <property type="match status" value="1"/>
</dbReference>
<organism evidence="6 7">
    <name type="scientific">Mycoemilia scoparia</name>
    <dbReference type="NCBI Taxonomy" id="417184"/>
    <lineage>
        <taxon>Eukaryota</taxon>
        <taxon>Fungi</taxon>
        <taxon>Fungi incertae sedis</taxon>
        <taxon>Zoopagomycota</taxon>
        <taxon>Kickxellomycotina</taxon>
        <taxon>Kickxellomycetes</taxon>
        <taxon>Kickxellales</taxon>
        <taxon>Kickxellaceae</taxon>
        <taxon>Mycoemilia</taxon>
    </lineage>
</organism>
<dbReference type="InterPro" id="IPR011989">
    <property type="entry name" value="ARM-like"/>
</dbReference>
<dbReference type="GO" id="GO:0005829">
    <property type="term" value="C:cytosol"/>
    <property type="evidence" value="ECO:0007669"/>
    <property type="project" value="TreeGrafter"/>
</dbReference>
<gene>
    <name evidence="6" type="ORF">H4219_002507</name>
</gene>
<evidence type="ECO:0000313" key="6">
    <source>
        <dbReference type="EMBL" id="KAJ1918570.1"/>
    </source>
</evidence>
<evidence type="ECO:0000256" key="1">
    <source>
        <dbReference type="ARBA" id="ARBA00004123"/>
    </source>
</evidence>
<dbReference type="SMART" id="SM00913">
    <property type="entry name" value="IBN_N"/>
    <property type="match status" value="2"/>
</dbReference>
<evidence type="ECO:0000256" key="3">
    <source>
        <dbReference type="ARBA" id="ARBA00022448"/>
    </source>
</evidence>
<dbReference type="InterPro" id="IPR001494">
    <property type="entry name" value="Importin-beta_N"/>
</dbReference>
<protein>
    <recommendedName>
        <fullName evidence="5">Importin N-terminal domain-containing protein</fullName>
    </recommendedName>
</protein>
<evidence type="ECO:0000256" key="4">
    <source>
        <dbReference type="ARBA" id="ARBA00023242"/>
    </source>
</evidence>
<dbReference type="AlphaFoldDB" id="A0A9W7ZXE4"/>
<dbReference type="Proteomes" id="UP001150538">
    <property type="component" value="Unassembled WGS sequence"/>
</dbReference>
<reference evidence="6" key="1">
    <citation type="submission" date="2022-07" db="EMBL/GenBank/DDBJ databases">
        <title>Phylogenomic reconstructions and comparative analyses of Kickxellomycotina fungi.</title>
        <authorList>
            <person name="Reynolds N.K."/>
            <person name="Stajich J.E."/>
            <person name="Barry K."/>
            <person name="Grigoriev I.V."/>
            <person name="Crous P."/>
            <person name="Smith M.E."/>
        </authorList>
    </citation>
    <scope>NUCLEOTIDE SEQUENCE</scope>
    <source>
        <strain evidence="6">NBRC 100468</strain>
    </source>
</reference>
<dbReference type="EMBL" id="JANBPU010000042">
    <property type="protein sequence ID" value="KAJ1918570.1"/>
    <property type="molecule type" value="Genomic_DNA"/>
</dbReference>
<dbReference type="GO" id="GO:0005635">
    <property type="term" value="C:nuclear envelope"/>
    <property type="evidence" value="ECO:0007669"/>
    <property type="project" value="TreeGrafter"/>
</dbReference>
<comment type="caution">
    <text evidence="6">The sequence shown here is derived from an EMBL/GenBank/DDBJ whole genome shotgun (WGS) entry which is preliminary data.</text>
</comment>
<dbReference type="OrthoDB" id="361693at2759"/>
<dbReference type="InterPro" id="IPR058669">
    <property type="entry name" value="TPR_IPO7/11-like"/>
</dbReference>
<proteinExistence type="inferred from homology"/>
<keyword evidence="7" id="KW-1185">Reference proteome</keyword>